<keyword evidence="7" id="KW-0479">Metal-binding</keyword>
<protein>
    <recommendedName>
        <fullName evidence="3">Small RNA 2'-O-methyltransferase</fullName>
        <ecNumber evidence="11">2.1.1.386</ecNumber>
    </recommendedName>
</protein>
<dbReference type="EC" id="2.1.1.386" evidence="11"/>
<dbReference type="Proteomes" id="UP000294914">
    <property type="component" value="Unassembled WGS sequence"/>
</dbReference>
<evidence type="ECO:0000256" key="7">
    <source>
        <dbReference type="ARBA" id="ARBA00022723"/>
    </source>
</evidence>
<sequence>MSIDTLSAPSMMGRMTSLHETRLDQVLRRLKGSGARRVLDLGCGSGHLLYRLAGERQFEAIVGLESCSHSLLQARNLLSDYLHDTPGRVRLISSSYTESQPGLGGYDAAAMVETIEHLKPGALSAAERVVFAQMRPRVVYMTTPNREYNPLYGLSPGQFREPDHEFEWDRARFRHWSQGIARRNGYRVVMGGIGEPDPEFGPPTQTAFFTRQE</sequence>
<evidence type="ECO:0000256" key="3">
    <source>
        <dbReference type="ARBA" id="ARBA00021330"/>
    </source>
</evidence>
<comment type="cofactor">
    <cofactor evidence="1">
        <name>Mg(2+)</name>
        <dbReference type="ChEBI" id="CHEBI:18420"/>
    </cofactor>
</comment>
<keyword evidence="15" id="KW-1185">Reference proteome</keyword>
<evidence type="ECO:0000256" key="2">
    <source>
        <dbReference type="ARBA" id="ARBA00009026"/>
    </source>
</evidence>
<dbReference type="GO" id="GO:0031047">
    <property type="term" value="P:regulatory ncRNA-mediated gene silencing"/>
    <property type="evidence" value="ECO:0007669"/>
    <property type="project" value="UniProtKB-KW"/>
</dbReference>
<dbReference type="EMBL" id="SOQX01000006">
    <property type="protein sequence ID" value="TDX99983.1"/>
    <property type="molecule type" value="Genomic_DNA"/>
</dbReference>
<dbReference type="GO" id="GO:0046872">
    <property type="term" value="F:metal ion binding"/>
    <property type="evidence" value="ECO:0007669"/>
    <property type="project" value="UniProtKB-KW"/>
</dbReference>
<evidence type="ECO:0000259" key="13">
    <source>
        <dbReference type="Pfam" id="PF08242"/>
    </source>
</evidence>
<dbReference type="Gene3D" id="3.40.50.150">
    <property type="entry name" value="Vaccinia Virus protein VP39"/>
    <property type="match status" value="1"/>
</dbReference>
<evidence type="ECO:0000256" key="4">
    <source>
        <dbReference type="ARBA" id="ARBA00022603"/>
    </source>
</evidence>
<evidence type="ECO:0000256" key="5">
    <source>
        <dbReference type="ARBA" id="ARBA00022679"/>
    </source>
</evidence>
<evidence type="ECO:0000256" key="1">
    <source>
        <dbReference type="ARBA" id="ARBA00001946"/>
    </source>
</evidence>
<dbReference type="InterPro" id="IPR029063">
    <property type="entry name" value="SAM-dependent_MTases_sf"/>
</dbReference>
<evidence type="ECO:0000256" key="6">
    <source>
        <dbReference type="ARBA" id="ARBA00022691"/>
    </source>
</evidence>
<dbReference type="PANTHER" id="PTHR21404:SF3">
    <property type="entry name" value="SMALL RNA 2'-O-METHYLTRANSFERASE"/>
    <property type="match status" value="1"/>
</dbReference>
<name>A0A4R8IIY1_9GAMM</name>
<reference evidence="14 15" key="1">
    <citation type="submission" date="2019-03" db="EMBL/GenBank/DDBJ databases">
        <title>Genomic Encyclopedia of Type Strains, Phase IV (KMG-IV): sequencing the most valuable type-strain genomes for metagenomic binning, comparative biology and taxonomic classification.</title>
        <authorList>
            <person name="Goeker M."/>
        </authorList>
    </citation>
    <scope>NUCLEOTIDE SEQUENCE [LARGE SCALE GENOMIC DNA]</scope>
    <source>
        <strain evidence="14 15">DSM 16326</strain>
    </source>
</reference>
<dbReference type="GO" id="GO:0090486">
    <property type="term" value="F:small RNA 2'-O-methyltransferase activity"/>
    <property type="evidence" value="ECO:0007669"/>
    <property type="project" value="UniProtKB-EC"/>
</dbReference>
<gene>
    <name evidence="14" type="ORF">EDC23_2144</name>
</gene>
<dbReference type="GO" id="GO:0003723">
    <property type="term" value="F:RNA binding"/>
    <property type="evidence" value="ECO:0007669"/>
    <property type="project" value="UniProtKB-KW"/>
</dbReference>
<evidence type="ECO:0000256" key="11">
    <source>
        <dbReference type="ARBA" id="ARBA00035025"/>
    </source>
</evidence>
<dbReference type="InterPro" id="IPR026610">
    <property type="entry name" value="Hen1"/>
</dbReference>
<evidence type="ECO:0000313" key="14">
    <source>
        <dbReference type="EMBL" id="TDX99983.1"/>
    </source>
</evidence>
<dbReference type="Pfam" id="PF08242">
    <property type="entry name" value="Methyltransf_12"/>
    <property type="match status" value="1"/>
</dbReference>
<dbReference type="SUPFAM" id="SSF53335">
    <property type="entry name" value="S-adenosyl-L-methionine-dependent methyltransferases"/>
    <property type="match status" value="1"/>
</dbReference>
<evidence type="ECO:0000256" key="9">
    <source>
        <dbReference type="ARBA" id="ARBA00022884"/>
    </source>
</evidence>
<dbReference type="InterPro" id="IPR013217">
    <property type="entry name" value="Methyltransf_12"/>
</dbReference>
<evidence type="ECO:0000313" key="15">
    <source>
        <dbReference type="Proteomes" id="UP000294914"/>
    </source>
</evidence>
<comment type="similarity">
    <text evidence="2">Belongs to the methyltransferase superfamily. HEN1 family.</text>
</comment>
<keyword evidence="10" id="KW-0943">RNA-mediated gene silencing</keyword>
<dbReference type="AlphaFoldDB" id="A0A4R8IIY1"/>
<keyword evidence="8" id="KW-0460">Magnesium</keyword>
<evidence type="ECO:0000256" key="8">
    <source>
        <dbReference type="ARBA" id="ARBA00022842"/>
    </source>
</evidence>
<keyword evidence="4 14" id="KW-0489">Methyltransferase</keyword>
<accession>A0A4R8IIY1</accession>
<dbReference type="GO" id="GO:0001510">
    <property type="term" value="P:RNA methylation"/>
    <property type="evidence" value="ECO:0007669"/>
    <property type="project" value="InterPro"/>
</dbReference>
<keyword evidence="6" id="KW-0949">S-adenosyl-L-methionine</keyword>
<feature type="domain" description="Methyltransferase type 12" evidence="13">
    <location>
        <begin position="39"/>
        <end position="124"/>
    </location>
</feature>
<keyword evidence="5 14" id="KW-0808">Transferase</keyword>
<comment type="caution">
    <text evidence="14">The sequence shown here is derived from an EMBL/GenBank/DDBJ whole genome shotgun (WGS) entry which is preliminary data.</text>
</comment>
<evidence type="ECO:0000256" key="10">
    <source>
        <dbReference type="ARBA" id="ARBA00023158"/>
    </source>
</evidence>
<dbReference type="RefSeq" id="WP_208321349.1">
    <property type="nucleotide sequence ID" value="NZ_SOQX01000006.1"/>
</dbReference>
<dbReference type="CDD" id="cd02440">
    <property type="entry name" value="AdoMet_MTases"/>
    <property type="match status" value="1"/>
</dbReference>
<proteinExistence type="inferred from homology"/>
<evidence type="ECO:0000256" key="12">
    <source>
        <dbReference type="ARBA" id="ARBA00048418"/>
    </source>
</evidence>
<keyword evidence="9" id="KW-0694">RNA-binding</keyword>
<comment type="catalytic activity">
    <reaction evidence="12">
        <text>small RNA 3'-end nucleotide + S-adenosyl-L-methionine = small RNA 3'-end 2'-O-methylnucleotide + S-adenosyl-L-homocysteine + H(+)</text>
        <dbReference type="Rhea" id="RHEA:37887"/>
        <dbReference type="Rhea" id="RHEA-COMP:10415"/>
        <dbReference type="Rhea" id="RHEA-COMP:10416"/>
        <dbReference type="ChEBI" id="CHEBI:15378"/>
        <dbReference type="ChEBI" id="CHEBI:57856"/>
        <dbReference type="ChEBI" id="CHEBI:59789"/>
        <dbReference type="ChEBI" id="CHEBI:74896"/>
        <dbReference type="ChEBI" id="CHEBI:74898"/>
        <dbReference type="EC" id="2.1.1.386"/>
    </reaction>
</comment>
<organism evidence="14 15">
    <name type="scientific">Thiohalophilus thiocyanatoxydans</name>
    <dbReference type="NCBI Taxonomy" id="381308"/>
    <lineage>
        <taxon>Bacteria</taxon>
        <taxon>Pseudomonadati</taxon>
        <taxon>Pseudomonadota</taxon>
        <taxon>Gammaproteobacteria</taxon>
        <taxon>Thiohalomonadales</taxon>
        <taxon>Thiohalophilaceae</taxon>
        <taxon>Thiohalophilus</taxon>
    </lineage>
</organism>
<dbReference type="PANTHER" id="PTHR21404">
    <property type="entry name" value="HEN1"/>
    <property type="match status" value="1"/>
</dbReference>